<feature type="non-terminal residue" evidence="1">
    <location>
        <position position="1"/>
    </location>
</feature>
<gene>
    <name evidence="1" type="ORF">METZ01_LOCUS507308</name>
</gene>
<sequence length="231" mass="22297">VTGATVILRDTNAVVLGTSTVTGAYTLTAGGAVTQSGVLAIASNTTTISASGSDVTLNDASNDFATIGVTGADVKIRDAGAVALGASTVSGTYLVTAVSGGDITNTGTLDIEGVATFTVAGGRSITVASGSNDFTATPVFSSGGTIANVEIKDNSALVLAGSALTLSGDLTVTVAGGAVTQTNQLVVPGTTTISASGQNVTFNNASNNFGTIGVTGATVILRDTNAVVLGT</sequence>
<reference evidence="1" key="1">
    <citation type="submission" date="2018-05" db="EMBL/GenBank/DDBJ databases">
        <authorList>
            <person name="Lanie J.A."/>
            <person name="Ng W.-L."/>
            <person name="Kazmierczak K.M."/>
            <person name="Andrzejewski T.M."/>
            <person name="Davidsen T.M."/>
            <person name="Wayne K.J."/>
            <person name="Tettelin H."/>
            <person name="Glass J.I."/>
            <person name="Rusch D."/>
            <person name="Podicherti R."/>
            <person name="Tsui H.-C.T."/>
            <person name="Winkler M.E."/>
        </authorList>
    </citation>
    <scope>NUCLEOTIDE SEQUENCE</scope>
</reference>
<dbReference type="AlphaFoldDB" id="A0A383ECW6"/>
<dbReference type="EMBL" id="UINC01224712">
    <property type="protein sequence ID" value="SVE54454.1"/>
    <property type="molecule type" value="Genomic_DNA"/>
</dbReference>
<proteinExistence type="predicted"/>
<feature type="non-terminal residue" evidence="1">
    <location>
        <position position="231"/>
    </location>
</feature>
<evidence type="ECO:0000313" key="1">
    <source>
        <dbReference type="EMBL" id="SVE54454.1"/>
    </source>
</evidence>
<dbReference type="Pfam" id="PF18886">
    <property type="entry name" value="DUF5649"/>
    <property type="match status" value="3"/>
</dbReference>
<organism evidence="1">
    <name type="scientific">marine metagenome</name>
    <dbReference type="NCBI Taxonomy" id="408172"/>
    <lineage>
        <taxon>unclassified sequences</taxon>
        <taxon>metagenomes</taxon>
        <taxon>ecological metagenomes</taxon>
    </lineage>
</organism>
<protein>
    <submittedName>
        <fullName evidence="1">Uncharacterized protein</fullName>
    </submittedName>
</protein>
<name>A0A383ECW6_9ZZZZ</name>
<accession>A0A383ECW6</accession>
<dbReference type="InterPro" id="IPR043709">
    <property type="entry name" value="DUF5649"/>
</dbReference>